<keyword evidence="2" id="KW-0436">Ligase</keyword>
<dbReference type="PANTHER" id="PTHR24096">
    <property type="entry name" value="LONG-CHAIN-FATTY-ACID--COA LIGASE"/>
    <property type="match status" value="1"/>
</dbReference>
<name>A0ABW0TNW5_9BACL</name>
<keyword evidence="5" id="KW-1185">Reference proteome</keyword>
<sequence>MNLPTSHVGGTHDQIAVQLYAGATGVLMLAFHPEETLRFVSRYKVTILGEVPTMFRLIFQHCKIEEHDVSSLRLIFLGGEPSPMELIARANKNFPNATVVAGWGKTETAGFFTFTELTDEPSRNRLKWERC</sequence>
<reference evidence="5" key="1">
    <citation type="journal article" date="2019" name="Int. J. Syst. Evol. Microbiol.">
        <title>The Global Catalogue of Microorganisms (GCM) 10K type strain sequencing project: providing services to taxonomists for standard genome sequencing and annotation.</title>
        <authorList>
            <consortium name="The Broad Institute Genomics Platform"/>
            <consortium name="The Broad Institute Genome Sequencing Center for Infectious Disease"/>
            <person name="Wu L."/>
            <person name="Ma J."/>
        </authorList>
    </citation>
    <scope>NUCLEOTIDE SEQUENCE [LARGE SCALE GENOMIC DNA]</scope>
    <source>
        <strain evidence="5">CGMCC 4.1434</strain>
    </source>
</reference>
<organism evidence="4 5">
    <name type="scientific">Sporosarcina soli</name>
    <dbReference type="NCBI Taxonomy" id="334736"/>
    <lineage>
        <taxon>Bacteria</taxon>
        <taxon>Bacillati</taxon>
        <taxon>Bacillota</taxon>
        <taxon>Bacilli</taxon>
        <taxon>Bacillales</taxon>
        <taxon>Caryophanaceae</taxon>
        <taxon>Sporosarcina</taxon>
    </lineage>
</organism>
<evidence type="ECO:0000313" key="4">
    <source>
        <dbReference type="EMBL" id="MFC5591197.1"/>
    </source>
</evidence>
<dbReference type="Gene3D" id="3.40.50.980">
    <property type="match status" value="1"/>
</dbReference>
<dbReference type="EMBL" id="JBHSNO010000015">
    <property type="protein sequence ID" value="MFC5591197.1"/>
    <property type="molecule type" value="Genomic_DNA"/>
</dbReference>
<evidence type="ECO:0000256" key="2">
    <source>
        <dbReference type="ARBA" id="ARBA00022598"/>
    </source>
</evidence>
<gene>
    <name evidence="4" type="ORF">ACFPRA_20150</name>
</gene>
<evidence type="ECO:0000313" key="5">
    <source>
        <dbReference type="Proteomes" id="UP001596109"/>
    </source>
</evidence>
<comment type="similarity">
    <text evidence="1">Belongs to the ATP-dependent AMP-binding enzyme family.</text>
</comment>
<dbReference type="Pfam" id="PF00501">
    <property type="entry name" value="AMP-binding"/>
    <property type="match status" value="1"/>
</dbReference>
<dbReference type="SUPFAM" id="SSF56801">
    <property type="entry name" value="Acetyl-CoA synthetase-like"/>
    <property type="match status" value="1"/>
</dbReference>
<evidence type="ECO:0000256" key="1">
    <source>
        <dbReference type="ARBA" id="ARBA00006432"/>
    </source>
</evidence>
<dbReference type="PANTHER" id="PTHR24096:SF149">
    <property type="entry name" value="AMP-BINDING DOMAIN-CONTAINING PROTEIN-RELATED"/>
    <property type="match status" value="1"/>
</dbReference>
<accession>A0ABW0TNW5</accession>
<dbReference type="Proteomes" id="UP001596109">
    <property type="component" value="Unassembled WGS sequence"/>
</dbReference>
<evidence type="ECO:0000259" key="3">
    <source>
        <dbReference type="Pfam" id="PF00501"/>
    </source>
</evidence>
<comment type="caution">
    <text evidence="4">The sequence shown here is derived from an EMBL/GenBank/DDBJ whole genome shotgun (WGS) entry which is preliminary data.</text>
</comment>
<dbReference type="RefSeq" id="WP_381438677.1">
    <property type="nucleotide sequence ID" value="NZ_JBHSNO010000015.1"/>
</dbReference>
<dbReference type="InterPro" id="IPR000873">
    <property type="entry name" value="AMP-dep_synth/lig_dom"/>
</dbReference>
<proteinExistence type="inferred from homology"/>
<protein>
    <submittedName>
        <fullName evidence="4">AMP-binding protein</fullName>
    </submittedName>
</protein>
<feature type="domain" description="AMP-dependent synthetase/ligase" evidence="3">
    <location>
        <begin position="3"/>
        <end position="121"/>
    </location>
</feature>